<accession>A0ABR2LCN3</accession>
<dbReference type="EMBL" id="JBBWWR010000021">
    <property type="protein sequence ID" value="KAK8937864.1"/>
    <property type="molecule type" value="Genomic_DNA"/>
</dbReference>
<keyword evidence="2" id="KW-1185">Reference proteome</keyword>
<organism evidence="1 2">
    <name type="scientific">Platanthera guangdongensis</name>
    <dbReference type="NCBI Taxonomy" id="2320717"/>
    <lineage>
        <taxon>Eukaryota</taxon>
        <taxon>Viridiplantae</taxon>
        <taxon>Streptophyta</taxon>
        <taxon>Embryophyta</taxon>
        <taxon>Tracheophyta</taxon>
        <taxon>Spermatophyta</taxon>
        <taxon>Magnoliopsida</taxon>
        <taxon>Liliopsida</taxon>
        <taxon>Asparagales</taxon>
        <taxon>Orchidaceae</taxon>
        <taxon>Orchidoideae</taxon>
        <taxon>Orchideae</taxon>
        <taxon>Orchidinae</taxon>
        <taxon>Platanthera</taxon>
    </lineage>
</organism>
<evidence type="ECO:0000313" key="1">
    <source>
        <dbReference type="EMBL" id="KAK8937864.1"/>
    </source>
</evidence>
<protein>
    <submittedName>
        <fullName evidence="1">Uncharacterized protein</fullName>
    </submittedName>
</protein>
<sequence length="90" mass="10619">MEKDETTSFASTVTHAKLAEIDHFEMFDKTGRDIFPRTGIFQLIYELEHFFYGTLYRLRLIWQFAMIVKSSHDGNGPTIKRTNLHDLYES</sequence>
<name>A0ABR2LCN3_9ASPA</name>
<comment type="caution">
    <text evidence="1">The sequence shown here is derived from an EMBL/GenBank/DDBJ whole genome shotgun (WGS) entry which is preliminary data.</text>
</comment>
<dbReference type="Proteomes" id="UP001412067">
    <property type="component" value="Unassembled WGS sequence"/>
</dbReference>
<proteinExistence type="predicted"/>
<evidence type="ECO:0000313" key="2">
    <source>
        <dbReference type="Proteomes" id="UP001412067"/>
    </source>
</evidence>
<reference evidence="1 2" key="1">
    <citation type="journal article" date="2022" name="Nat. Plants">
        <title>Genomes of leafy and leafless Platanthera orchids illuminate the evolution of mycoheterotrophy.</title>
        <authorList>
            <person name="Li M.H."/>
            <person name="Liu K.W."/>
            <person name="Li Z."/>
            <person name="Lu H.C."/>
            <person name="Ye Q.L."/>
            <person name="Zhang D."/>
            <person name="Wang J.Y."/>
            <person name="Li Y.F."/>
            <person name="Zhong Z.M."/>
            <person name="Liu X."/>
            <person name="Yu X."/>
            <person name="Liu D.K."/>
            <person name="Tu X.D."/>
            <person name="Liu B."/>
            <person name="Hao Y."/>
            <person name="Liao X.Y."/>
            <person name="Jiang Y.T."/>
            <person name="Sun W.H."/>
            <person name="Chen J."/>
            <person name="Chen Y.Q."/>
            <person name="Ai Y."/>
            <person name="Zhai J.W."/>
            <person name="Wu S.S."/>
            <person name="Zhou Z."/>
            <person name="Hsiao Y.Y."/>
            <person name="Wu W.L."/>
            <person name="Chen Y.Y."/>
            <person name="Lin Y.F."/>
            <person name="Hsu J.L."/>
            <person name="Li C.Y."/>
            <person name="Wang Z.W."/>
            <person name="Zhao X."/>
            <person name="Zhong W.Y."/>
            <person name="Ma X.K."/>
            <person name="Ma L."/>
            <person name="Huang J."/>
            <person name="Chen G.Z."/>
            <person name="Huang M.Z."/>
            <person name="Huang L."/>
            <person name="Peng D.H."/>
            <person name="Luo Y.B."/>
            <person name="Zou S.Q."/>
            <person name="Chen S.P."/>
            <person name="Lan S."/>
            <person name="Tsai W.C."/>
            <person name="Van de Peer Y."/>
            <person name="Liu Z.J."/>
        </authorList>
    </citation>
    <scope>NUCLEOTIDE SEQUENCE [LARGE SCALE GENOMIC DNA]</scope>
    <source>
        <strain evidence="1">Lor288</strain>
    </source>
</reference>
<gene>
    <name evidence="1" type="ORF">KSP40_PGU001605</name>
</gene>